<feature type="domain" description="Putative zinc-finger" evidence="4">
    <location>
        <begin position="112"/>
        <end position="145"/>
    </location>
</feature>
<evidence type="ECO:0000256" key="2">
    <source>
        <dbReference type="ARBA" id="ARBA00023163"/>
    </source>
</evidence>
<dbReference type="InterPro" id="IPR041916">
    <property type="entry name" value="Anti_sigma_zinc_sf"/>
</dbReference>
<evidence type="ECO:0000259" key="4">
    <source>
        <dbReference type="Pfam" id="PF13490"/>
    </source>
</evidence>
<comment type="caution">
    <text evidence="5">The sequence shown here is derived from an EMBL/GenBank/DDBJ whole genome shotgun (WGS) entry which is preliminary data.</text>
</comment>
<accession>A0A8H9L771</accession>
<evidence type="ECO:0000256" key="3">
    <source>
        <dbReference type="SAM" id="MobiDB-lite"/>
    </source>
</evidence>
<reference evidence="5" key="1">
    <citation type="journal article" date="2014" name="Int. J. Syst. Evol. Microbiol.">
        <title>Complete genome sequence of Corynebacterium casei LMG S-19264T (=DSM 44701T), isolated from a smear-ripened cheese.</title>
        <authorList>
            <consortium name="US DOE Joint Genome Institute (JGI-PGF)"/>
            <person name="Walter F."/>
            <person name="Albersmeier A."/>
            <person name="Kalinowski J."/>
            <person name="Ruckert C."/>
        </authorList>
    </citation>
    <scope>NUCLEOTIDE SEQUENCE</scope>
    <source>
        <strain evidence="5">JCM 3051</strain>
    </source>
</reference>
<gene>
    <name evidence="5" type="ORF">GCM10010102_31840</name>
</gene>
<dbReference type="InterPro" id="IPR027383">
    <property type="entry name" value="Znf_put"/>
</dbReference>
<protein>
    <recommendedName>
        <fullName evidence="4">Putative zinc-finger domain-containing protein</fullName>
    </recommendedName>
</protein>
<dbReference type="EMBL" id="BMPT01000014">
    <property type="protein sequence ID" value="GGM33908.1"/>
    <property type="molecule type" value="Genomic_DNA"/>
</dbReference>
<evidence type="ECO:0000313" key="5">
    <source>
        <dbReference type="EMBL" id="GGM33908.1"/>
    </source>
</evidence>
<organism evidence="5 6">
    <name type="scientific">Promicromonospora citrea</name>
    <dbReference type="NCBI Taxonomy" id="43677"/>
    <lineage>
        <taxon>Bacteria</taxon>
        <taxon>Bacillati</taxon>
        <taxon>Actinomycetota</taxon>
        <taxon>Actinomycetes</taxon>
        <taxon>Micrococcales</taxon>
        <taxon>Promicromonosporaceae</taxon>
        <taxon>Promicromonospora</taxon>
    </lineage>
</organism>
<feature type="compositionally biased region" description="Pro residues" evidence="3">
    <location>
        <begin position="16"/>
        <end position="26"/>
    </location>
</feature>
<evidence type="ECO:0000313" key="6">
    <source>
        <dbReference type="Proteomes" id="UP000655589"/>
    </source>
</evidence>
<dbReference type="AlphaFoldDB" id="A0A8H9L771"/>
<keyword evidence="1" id="KW-0805">Transcription regulation</keyword>
<name>A0A8H9L771_9MICO</name>
<reference evidence="5" key="2">
    <citation type="submission" date="2020-09" db="EMBL/GenBank/DDBJ databases">
        <authorList>
            <person name="Sun Q."/>
            <person name="Ohkuma M."/>
        </authorList>
    </citation>
    <scope>NUCLEOTIDE SEQUENCE</scope>
    <source>
        <strain evidence="5">JCM 3051</strain>
    </source>
</reference>
<feature type="region of interest" description="Disordered" evidence="3">
    <location>
        <begin position="16"/>
        <end position="36"/>
    </location>
</feature>
<dbReference type="Gene3D" id="1.10.10.1320">
    <property type="entry name" value="Anti-sigma factor, zinc-finger domain"/>
    <property type="match status" value="1"/>
</dbReference>
<dbReference type="Proteomes" id="UP000655589">
    <property type="component" value="Unassembled WGS sequence"/>
</dbReference>
<keyword evidence="2" id="KW-0804">Transcription</keyword>
<sequence length="185" mass="20025">MPAIVSGVASVFCVMPPPSRARPAPPTVGTDQEPSDQDIRITRPTRAPRSLCDAVRVRVSSGGDLTTGPVVARARAGDDAARRADVGALRDRLARLDQVSGTPRPAAVDPVCRAVRAALYEYVTGGLAPSRQRRLEAHLDACPPCTRAFVAVREESWALRDRGRGLAARGHEGGRHRRPRRRPRF</sequence>
<evidence type="ECO:0000256" key="1">
    <source>
        <dbReference type="ARBA" id="ARBA00023015"/>
    </source>
</evidence>
<dbReference type="Pfam" id="PF13490">
    <property type="entry name" value="zf-HC2"/>
    <property type="match status" value="1"/>
</dbReference>
<keyword evidence="6" id="KW-1185">Reference proteome</keyword>
<proteinExistence type="predicted"/>